<dbReference type="AlphaFoldDB" id="A0A095TFD2"/>
<organism evidence="1 2">
    <name type="scientific">Tatumella morbirosei</name>
    <dbReference type="NCBI Taxonomy" id="642227"/>
    <lineage>
        <taxon>Bacteria</taxon>
        <taxon>Pseudomonadati</taxon>
        <taxon>Pseudomonadota</taxon>
        <taxon>Gammaproteobacteria</taxon>
        <taxon>Enterobacterales</taxon>
        <taxon>Erwiniaceae</taxon>
        <taxon>Tatumella</taxon>
    </lineage>
</organism>
<accession>A0A095TFD2</accession>
<keyword evidence="2" id="KW-1185">Reference proteome</keyword>
<gene>
    <name evidence="1" type="ORF">HA49_08505</name>
</gene>
<dbReference type="STRING" id="642227.HA49_08505"/>
<comment type="caution">
    <text evidence="1">The sequence shown here is derived from an EMBL/GenBank/DDBJ whole genome shotgun (WGS) entry which is preliminary data.</text>
</comment>
<dbReference type="eggNOG" id="ENOG502Z9ZH">
    <property type="taxonomic scope" value="Bacteria"/>
</dbReference>
<protein>
    <submittedName>
        <fullName evidence="1">Uncharacterized protein</fullName>
    </submittedName>
</protein>
<sequence>MRIEHDYRAVVKITPIRSAADMRRIFGNGWKTINESQRCWVRHMLILWGQHLGNEEYERGQVNIIGRLMMRSEWSEQKGKQIEKVVSQLYCEGLRGDELFRKARDLLVPQSSAANIISLAKESDDADFVERVMTKTFGRDNPIRSVARLRYCKCKSSQDIQRSLSYFTGITPKEARNRMEWAENILEGEMFYASQRELRKEIPLIAA</sequence>
<name>A0A095TFD2_9GAMM</name>
<dbReference type="OrthoDB" id="6475516at2"/>
<evidence type="ECO:0000313" key="1">
    <source>
        <dbReference type="EMBL" id="KGD75264.1"/>
    </source>
</evidence>
<dbReference type="EMBL" id="JPKR02000004">
    <property type="protein sequence ID" value="KGD75264.1"/>
    <property type="molecule type" value="Genomic_DNA"/>
</dbReference>
<dbReference type="Proteomes" id="UP000029577">
    <property type="component" value="Unassembled WGS sequence"/>
</dbReference>
<proteinExistence type="predicted"/>
<dbReference type="RefSeq" id="WP_038018883.1">
    <property type="nucleotide sequence ID" value="NZ_JPKR02000004.1"/>
</dbReference>
<evidence type="ECO:0000313" key="2">
    <source>
        <dbReference type="Proteomes" id="UP000029577"/>
    </source>
</evidence>
<reference evidence="1" key="1">
    <citation type="submission" date="2014-12" db="EMBL/GenBank/DDBJ databases">
        <title>The draft genome of the Tatumella morbirosei type strain, LMG23360T isolated from pineapple rot.</title>
        <authorList>
            <person name="Smits T.H."/>
            <person name="Palmer M."/>
            <person name="Venter S.N."/>
            <person name="Duffy B."/>
            <person name="Steenkamp E.T."/>
            <person name="Chan W.Y."/>
            <person name="Coutinho T.A."/>
            <person name="Coetzee M.P."/>
            <person name="De Maayer P."/>
        </authorList>
    </citation>
    <scope>NUCLEOTIDE SEQUENCE [LARGE SCALE GENOMIC DNA]</scope>
    <source>
        <strain evidence="1">LMG 23360</strain>
    </source>
</reference>